<accession>A0A1S1N4Z7</accession>
<comment type="similarity">
    <text evidence="1">Belongs to the bacterial solute-binding protein 3 family.</text>
</comment>
<proteinExistence type="inferred from homology"/>
<evidence type="ECO:0000313" key="3">
    <source>
        <dbReference type="EMBL" id="OHU94721.1"/>
    </source>
</evidence>
<dbReference type="AlphaFoldDB" id="A0A1S1N4Z7"/>
<dbReference type="EMBL" id="MNAN01000033">
    <property type="protein sequence ID" value="OHU94721.1"/>
    <property type="molecule type" value="Genomic_DNA"/>
</dbReference>
<feature type="chain" id="PRO_5010200194" evidence="2">
    <location>
        <begin position="22"/>
        <end position="259"/>
    </location>
</feature>
<dbReference type="STRING" id="327939.BIW53_14340"/>
<gene>
    <name evidence="3" type="ORF">BIW53_14340</name>
</gene>
<sequence>MTVLRLFAYFCFTLSASICTAQSLSKTLHISTGQWPPYMDQSRRDQGCVAKLIRDAFALSDLKVRFVFMPWERAYQEGMKKEFAGSAYWYFSEKRAQDYIYTKQPITEEVSRFYHLKSLDFVYESYKDLSPHRLILNQGLTYPEELLQAVKDYDVSVVNATYTTKNLPYLLRGRADIAILTEQTKASYAQSLTIAQQKQLTYQEKPAFIKQGYLLINKQNRFLVSVFDNGVEKLWRDKNYYNEYVANCIKTELTIAAEK</sequence>
<keyword evidence="2" id="KW-0732">Signal</keyword>
<evidence type="ECO:0000256" key="1">
    <source>
        <dbReference type="ARBA" id="ARBA00010333"/>
    </source>
</evidence>
<dbReference type="SUPFAM" id="SSF53850">
    <property type="entry name" value="Periplasmic binding protein-like II"/>
    <property type="match status" value="1"/>
</dbReference>
<keyword evidence="4" id="KW-1185">Reference proteome</keyword>
<evidence type="ECO:0000256" key="2">
    <source>
        <dbReference type="SAM" id="SignalP"/>
    </source>
</evidence>
<reference evidence="3 4" key="1">
    <citation type="submission" date="2016-10" db="EMBL/GenBank/DDBJ databases">
        <title>Pseudoalteromonas amylolytica sp. nov., isolated from the surface seawater.</title>
        <authorList>
            <person name="Wu Y.-H."/>
            <person name="Cheng H."/>
            <person name="Jin X.-B."/>
            <person name="Wang C.-S."/>
            <person name="Xu X.-W."/>
        </authorList>
    </citation>
    <scope>NUCLEOTIDE SEQUENCE [LARGE SCALE GENOMIC DNA]</scope>
    <source>
        <strain evidence="3 4">JCM 12483</strain>
    </source>
</reference>
<organism evidence="3 4">
    <name type="scientific">Pseudoalteromonas byunsanensis</name>
    <dbReference type="NCBI Taxonomy" id="327939"/>
    <lineage>
        <taxon>Bacteria</taxon>
        <taxon>Pseudomonadati</taxon>
        <taxon>Pseudomonadota</taxon>
        <taxon>Gammaproteobacteria</taxon>
        <taxon>Alteromonadales</taxon>
        <taxon>Pseudoalteromonadaceae</taxon>
        <taxon>Pseudoalteromonas</taxon>
    </lineage>
</organism>
<dbReference type="Gene3D" id="3.40.190.10">
    <property type="entry name" value="Periplasmic binding protein-like II"/>
    <property type="match status" value="2"/>
</dbReference>
<dbReference type="OrthoDB" id="5296159at2"/>
<name>A0A1S1N4Z7_9GAMM</name>
<comment type="caution">
    <text evidence="3">The sequence shown here is derived from an EMBL/GenBank/DDBJ whole genome shotgun (WGS) entry which is preliminary data.</text>
</comment>
<protein>
    <submittedName>
        <fullName evidence="3">ABC transporter substrate-binding protein</fullName>
    </submittedName>
</protein>
<evidence type="ECO:0000313" key="4">
    <source>
        <dbReference type="Proteomes" id="UP000180253"/>
    </source>
</evidence>
<dbReference type="PANTHER" id="PTHR35936">
    <property type="entry name" value="MEMBRANE-BOUND LYTIC MUREIN TRANSGLYCOSYLASE F"/>
    <property type="match status" value="1"/>
</dbReference>
<dbReference type="Proteomes" id="UP000180253">
    <property type="component" value="Unassembled WGS sequence"/>
</dbReference>
<feature type="signal peptide" evidence="2">
    <location>
        <begin position="1"/>
        <end position="21"/>
    </location>
</feature>
<dbReference type="PANTHER" id="PTHR35936:SF25">
    <property type="entry name" value="ABC TRANSPORTER SUBSTRATE-BINDING PROTEIN"/>
    <property type="match status" value="1"/>
</dbReference>